<dbReference type="PANTHER" id="PTHR33164">
    <property type="entry name" value="TRANSCRIPTIONAL REGULATOR, MARR FAMILY"/>
    <property type="match status" value="1"/>
</dbReference>
<reference evidence="7 8" key="1">
    <citation type="submission" date="2020-02" db="EMBL/GenBank/DDBJ databases">
        <title>The whole genome sequence of CPCC 205119.</title>
        <authorList>
            <person name="Jiang Z."/>
        </authorList>
    </citation>
    <scope>NUCLEOTIDE SEQUENCE [LARGE SCALE GENOMIC DNA]</scope>
    <source>
        <strain evidence="7 8">CPCC 205119</strain>
    </source>
</reference>
<dbReference type="PROSITE" id="PS50995">
    <property type="entry name" value="HTH_MARR_2"/>
    <property type="match status" value="1"/>
</dbReference>
<keyword evidence="2" id="KW-0238">DNA-binding</keyword>
<dbReference type="InterPro" id="IPR039422">
    <property type="entry name" value="MarR/SlyA-like"/>
</dbReference>
<evidence type="ECO:0000313" key="7">
    <source>
        <dbReference type="EMBL" id="NEL54580.1"/>
    </source>
</evidence>
<evidence type="ECO:0000256" key="5">
    <source>
        <dbReference type="SAM" id="Phobius"/>
    </source>
</evidence>
<evidence type="ECO:0000256" key="4">
    <source>
        <dbReference type="SAM" id="MobiDB-lite"/>
    </source>
</evidence>
<dbReference type="Gene3D" id="1.10.10.10">
    <property type="entry name" value="Winged helix-like DNA-binding domain superfamily/Winged helix DNA-binding domain"/>
    <property type="match status" value="1"/>
</dbReference>
<evidence type="ECO:0000256" key="1">
    <source>
        <dbReference type="ARBA" id="ARBA00023015"/>
    </source>
</evidence>
<accession>A0A7K3WFS0</accession>
<protein>
    <submittedName>
        <fullName evidence="7">Winged helix-turn-helix transcriptional regulator</fullName>
    </submittedName>
</protein>
<name>A0A7K3WFS0_9ACTN</name>
<dbReference type="GO" id="GO:0006950">
    <property type="term" value="P:response to stress"/>
    <property type="evidence" value="ECO:0007669"/>
    <property type="project" value="TreeGrafter"/>
</dbReference>
<feature type="region of interest" description="Disordered" evidence="4">
    <location>
        <begin position="139"/>
        <end position="172"/>
    </location>
</feature>
<dbReference type="Pfam" id="PF01047">
    <property type="entry name" value="MarR"/>
    <property type="match status" value="1"/>
</dbReference>
<evidence type="ECO:0000313" key="8">
    <source>
        <dbReference type="Proteomes" id="UP000470470"/>
    </source>
</evidence>
<dbReference type="Proteomes" id="UP000470470">
    <property type="component" value="Unassembled WGS sequence"/>
</dbReference>
<evidence type="ECO:0000259" key="6">
    <source>
        <dbReference type="PROSITE" id="PS50995"/>
    </source>
</evidence>
<dbReference type="InterPro" id="IPR036388">
    <property type="entry name" value="WH-like_DNA-bd_sf"/>
</dbReference>
<dbReference type="InterPro" id="IPR036390">
    <property type="entry name" value="WH_DNA-bd_sf"/>
</dbReference>
<keyword evidence="8" id="KW-1185">Reference proteome</keyword>
<dbReference type="GO" id="GO:0003677">
    <property type="term" value="F:DNA binding"/>
    <property type="evidence" value="ECO:0007669"/>
    <property type="project" value="UniProtKB-KW"/>
</dbReference>
<dbReference type="SUPFAM" id="SSF46785">
    <property type="entry name" value="Winged helix' DNA-binding domain"/>
    <property type="match status" value="1"/>
</dbReference>
<dbReference type="GO" id="GO:0003700">
    <property type="term" value="F:DNA-binding transcription factor activity"/>
    <property type="evidence" value="ECO:0007669"/>
    <property type="project" value="InterPro"/>
</dbReference>
<keyword evidence="1" id="KW-0805">Transcription regulation</keyword>
<organism evidence="7 8">
    <name type="scientific">Goekera deserti</name>
    <dbReference type="NCBI Taxonomy" id="2497753"/>
    <lineage>
        <taxon>Bacteria</taxon>
        <taxon>Bacillati</taxon>
        <taxon>Actinomycetota</taxon>
        <taxon>Actinomycetes</taxon>
        <taxon>Geodermatophilales</taxon>
        <taxon>Geodermatophilaceae</taxon>
        <taxon>Goekera</taxon>
    </lineage>
</organism>
<dbReference type="InterPro" id="IPR000835">
    <property type="entry name" value="HTH_MarR-typ"/>
</dbReference>
<evidence type="ECO:0000256" key="3">
    <source>
        <dbReference type="ARBA" id="ARBA00023163"/>
    </source>
</evidence>
<keyword evidence="5" id="KW-1133">Transmembrane helix</keyword>
<comment type="caution">
    <text evidence="7">The sequence shown here is derived from an EMBL/GenBank/DDBJ whole genome shotgun (WGS) entry which is preliminary data.</text>
</comment>
<feature type="transmembrane region" description="Helical" evidence="5">
    <location>
        <begin position="25"/>
        <end position="49"/>
    </location>
</feature>
<dbReference type="PANTHER" id="PTHR33164:SF64">
    <property type="entry name" value="TRANSCRIPTIONAL REGULATOR SLYA"/>
    <property type="match status" value="1"/>
</dbReference>
<dbReference type="EMBL" id="JAAGWK010000015">
    <property type="protein sequence ID" value="NEL54580.1"/>
    <property type="molecule type" value="Genomic_DNA"/>
</dbReference>
<feature type="domain" description="HTH marR-type" evidence="6">
    <location>
        <begin position="1"/>
        <end position="139"/>
    </location>
</feature>
<evidence type="ECO:0000256" key="2">
    <source>
        <dbReference type="ARBA" id="ARBA00023125"/>
    </source>
</evidence>
<keyword evidence="5" id="KW-0812">Transmembrane</keyword>
<keyword evidence="5" id="KW-0472">Membrane</keyword>
<proteinExistence type="predicted"/>
<keyword evidence="3" id="KW-0804">Transcription</keyword>
<dbReference type="SMART" id="SM00347">
    <property type="entry name" value="HTH_MARR"/>
    <property type="match status" value="1"/>
</dbReference>
<sequence>MSAGGPADSPGFLLWHATLRWQRQITAALAPLGLTHVQFVLLACAWWLGRRGDQPNQQRLARQAGVDVRMASQVIRTLEGKGLLERQVDPADTRARRLRLTPAGVTLAARAVSVVEQVDGGVFGEAAQDLLSALSRMPATSGAGRHAPEVADGTAAARPPRPAAPPRNMCRA</sequence>
<dbReference type="AlphaFoldDB" id="A0A7K3WFS0"/>
<gene>
    <name evidence="7" type="ORF">G1H19_11265</name>
</gene>